<keyword evidence="2" id="KW-1185">Reference proteome</keyword>
<gene>
    <name evidence="1" type="ORF">ARMSODRAFT_964197</name>
</gene>
<organism evidence="1 2">
    <name type="scientific">Armillaria solidipes</name>
    <dbReference type="NCBI Taxonomy" id="1076256"/>
    <lineage>
        <taxon>Eukaryota</taxon>
        <taxon>Fungi</taxon>
        <taxon>Dikarya</taxon>
        <taxon>Basidiomycota</taxon>
        <taxon>Agaricomycotina</taxon>
        <taxon>Agaricomycetes</taxon>
        <taxon>Agaricomycetidae</taxon>
        <taxon>Agaricales</taxon>
        <taxon>Marasmiineae</taxon>
        <taxon>Physalacriaceae</taxon>
        <taxon>Armillaria</taxon>
    </lineage>
</organism>
<protein>
    <recommendedName>
        <fullName evidence="3">Heterokaryon incompatibility domain-containing protein</fullName>
    </recommendedName>
</protein>
<evidence type="ECO:0000313" key="2">
    <source>
        <dbReference type="Proteomes" id="UP000218334"/>
    </source>
</evidence>
<dbReference type="Proteomes" id="UP000218334">
    <property type="component" value="Unassembled WGS sequence"/>
</dbReference>
<proteinExistence type="predicted"/>
<dbReference type="EMBL" id="KZ293467">
    <property type="protein sequence ID" value="PBK62326.1"/>
    <property type="molecule type" value="Genomic_DNA"/>
</dbReference>
<name>A0A2H3BGZ4_9AGAR</name>
<accession>A0A2H3BGZ4</accession>
<reference evidence="2" key="1">
    <citation type="journal article" date="2017" name="Nat. Ecol. Evol.">
        <title>Genome expansion and lineage-specific genetic innovations in the forest pathogenic fungi Armillaria.</title>
        <authorList>
            <person name="Sipos G."/>
            <person name="Prasanna A.N."/>
            <person name="Walter M.C."/>
            <person name="O'Connor E."/>
            <person name="Balint B."/>
            <person name="Krizsan K."/>
            <person name="Kiss B."/>
            <person name="Hess J."/>
            <person name="Varga T."/>
            <person name="Slot J."/>
            <person name="Riley R."/>
            <person name="Boka B."/>
            <person name="Rigling D."/>
            <person name="Barry K."/>
            <person name="Lee J."/>
            <person name="Mihaltcheva S."/>
            <person name="LaButti K."/>
            <person name="Lipzen A."/>
            <person name="Waldron R."/>
            <person name="Moloney N.M."/>
            <person name="Sperisen C."/>
            <person name="Kredics L."/>
            <person name="Vagvoelgyi C."/>
            <person name="Patrignani A."/>
            <person name="Fitzpatrick D."/>
            <person name="Nagy I."/>
            <person name="Doyle S."/>
            <person name="Anderson J.B."/>
            <person name="Grigoriev I.V."/>
            <person name="Gueldener U."/>
            <person name="Muensterkoetter M."/>
            <person name="Nagy L.G."/>
        </authorList>
    </citation>
    <scope>NUCLEOTIDE SEQUENCE [LARGE SCALE GENOMIC DNA]</scope>
    <source>
        <strain evidence="2">28-4</strain>
    </source>
</reference>
<evidence type="ECO:0000313" key="1">
    <source>
        <dbReference type="EMBL" id="PBK62326.1"/>
    </source>
</evidence>
<sequence length="605" mass="69605">MEHNSLPEVTLSALAETGRVESSIPVLKQRSYIGRNPVISSALADTPCADLGVDGVLEKLNATLGTSYNLDLPCVFGKVLNAMPQRNHSGTLQSKLPLEYRMIMQEIVSPFAYVKHLMDSMHSVSLCGVLQSYVAQNYDFGKVYAHLRPHWSDFTTCSRELSSLQALQERVKSFYSRWASWTGRDIIDPDMPPWRIWDLYANRVLPSWVTPERPWGISHAWVDEKHRKDVWTPINGNEWPVPMPNDADLDLIRIEMLNLGVEYAWLDVLCLRQEGGKNEYLHVEEWAIDVPTIGSVYDRDRAVVCYFCGLGRPLIFEEGYFESDRCWFNRAWTLQEVPYMRNGGTQTVICGETGDEGRKEEEIRTRFDEQLTSLRHMRHDSSVLAVLSEMQKRVSAKPLDKVAGVAYIIDVQWLPVYNMAQSEEGAWRYLVKAMYRDTRADLFFYYPEPGNGTKHWRPSWKQVMTQTLPSSDEAKAIGDIDIYMLPFSEIVLYRGPRIRLGEVCGLADQSHDGNPRRGELVVKDRTGAPHRIKVVANHQYQIPEGLYALIGNNDADVFMKYWVLGHQRKYNRFEKLSVIRIADEDERRKLQELEVAERHSKVILL</sequence>
<evidence type="ECO:0008006" key="3">
    <source>
        <dbReference type="Google" id="ProtNLM"/>
    </source>
</evidence>
<dbReference type="AlphaFoldDB" id="A0A2H3BGZ4"/>